<keyword evidence="1" id="KW-0472">Membrane</keyword>
<evidence type="ECO:0000256" key="1">
    <source>
        <dbReference type="SAM" id="Phobius"/>
    </source>
</evidence>
<keyword evidence="1" id="KW-0812">Transmembrane</keyword>
<keyword evidence="3" id="KW-1185">Reference proteome</keyword>
<dbReference type="OrthoDB" id="1631895at2"/>
<dbReference type="AlphaFoldDB" id="A0A1X6WMV5"/>
<keyword evidence="1" id="KW-1133">Transmembrane helix</keyword>
<dbReference type="Proteomes" id="UP000195918">
    <property type="component" value="Unassembled WGS sequence"/>
</dbReference>
<evidence type="ECO:0000313" key="2">
    <source>
        <dbReference type="EMBL" id="SLM85588.1"/>
    </source>
</evidence>
<feature type="transmembrane region" description="Helical" evidence="1">
    <location>
        <begin position="106"/>
        <end position="130"/>
    </location>
</feature>
<reference evidence="3" key="1">
    <citation type="submission" date="2017-02" db="EMBL/GenBank/DDBJ databases">
        <authorList>
            <person name="Dridi B."/>
        </authorList>
    </citation>
    <scope>NUCLEOTIDE SEQUENCE [LARGE SCALE GENOMIC DNA]</scope>
    <source>
        <strain evidence="3">bH819</strain>
    </source>
</reference>
<proteinExistence type="predicted"/>
<feature type="transmembrane region" description="Helical" evidence="1">
    <location>
        <begin position="44"/>
        <end position="69"/>
    </location>
</feature>
<protein>
    <submittedName>
        <fullName evidence="2">Substrate-specific component NiaX of predicted niacin ECF transporter</fullName>
    </submittedName>
</protein>
<feature type="transmembrane region" description="Helical" evidence="1">
    <location>
        <begin position="142"/>
        <end position="170"/>
    </location>
</feature>
<gene>
    <name evidence="2" type="ORF">FM121_05770</name>
</gene>
<feature type="transmembrane region" description="Helical" evidence="1">
    <location>
        <begin position="75"/>
        <end position="94"/>
    </location>
</feature>
<evidence type="ECO:0000313" key="3">
    <source>
        <dbReference type="Proteomes" id="UP000195918"/>
    </source>
</evidence>
<feature type="transmembrane region" description="Helical" evidence="1">
    <location>
        <begin position="12"/>
        <end position="32"/>
    </location>
</feature>
<accession>A0A1X6WMV5</accession>
<name>A0A1X6WMV5_9ENTE</name>
<sequence>MKKNSVQSLTYAALLIALGIMIPMVMPIKIVLGPASYTLASHVPVFLAMFVSPTVAVLVALGTAFGFFLTTPFIIAIRALSHVIFAFIGGWYLSKKPNIISSPKKMVAFNVIIGLIHAICETLVVTVFFMNGKLSTETYTSGFFMSVIVFVGVGGFIHSIVDFTIAFSIAEKIGTKFKLPVYLAAKQIKVK</sequence>
<organism evidence="2 3">
    <name type="scientific">Vagococcus fluvialis bH819</name>
    <dbReference type="NCBI Taxonomy" id="1255619"/>
    <lineage>
        <taxon>Bacteria</taxon>
        <taxon>Bacillati</taxon>
        <taxon>Bacillota</taxon>
        <taxon>Bacilli</taxon>
        <taxon>Lactobacillales</taxon>
        <taxon>Enterococcaceae</taxon>
        <taxon>Vagococcus</taxon>
    </lineage>
</organism>
<dbReference type="Gene3D" id="1.10.1760.20">
    <property type="match status" value="1"/>
</dbReference>
<dbReference type="EMBL" id="FWFD01000008">
    <property type="protein sequence ID" value="SLM85588.1"/>
    <property type="molecule type" value="Genomic_DNA"/>
</dbReference>
<dbReference type="RefSeq" id="WP_086951221.1">
    <property type="nucleotide sequence ID" value="NZ_FWFD01000008.1"/>
</dbReference>